<name>A0A2M4B0J6_9DIPT</name>
<feature type="signal peptide" evidence="1">
    <location>
        <begin position="1"/>
        <end position="24"/>
    </location>
</feature>
<keyword evidence="1" id="KW-0732">Signal</keyword>
<organism evidence="2">
    <name type="scientific">Anopheles triannulatus</name>
    <dbReference type="NCBI Taxonomy" id="58253"/>
    <lineage>
        <taxon>Eukaryota</taxon>
        <taxon>Metazoa</taxon>
        <taxon>Ecdysozoa</taxon>
        <taxon>Arthropoda</taxon>
        <taxon>Hexapoda</taxon>
        <taxon>Insecta</taxon>
        <taxon>Pterygota</taxon>
        <taxon>Neoptera</taxon>
        <taxon>Endopterygota</taxon>
        <taxon>Diptera</taxon>
        <taxon>Nematocera</taxon>
        <taxon>Culicoidea</taxon>
        <taxon>Culicidae</taxon>
        <taxon>Anophelinae</taxon>
        <taxon>Anopheles</taxon>
    </lineage>
</organism>
<reference evidence="2" key="1">
    <citation type="submission" date="2018-01" db="EMBL/GenBank/DDBJ databases">
        <title>An insight into the sialome of Amazonian anophelines.</title>
        <authorList>
            <person name="Ribeiro J.M."/>
            <person name="Scarpassa V."/>
            <person name="Calvo E."/>
        </authorList>
    </citation>
    <scope>NUCLEOTIDE SEQUENCE</scope>
    <source>
        <tissue evidence="2">Salivary glands</tissue>
    </source>
</reference>
<dbReference type="EMBL" id="GGFK01013214">
    <property type="protein sequence ID" value="MBW46535.1"/>
    <property type="molecule type" value="Transcribed_RNA"/>
</dbReference>
<feature type="chain" id="PRO_5014960505" evidence="1">
    <location>
        <begin position="25"/>
        <end position="202"/>
    </location>
</feature>
<sequence>MMLEAVVTVMVAPFVSLASRYSTAANNDDDDNADDDVDEVWMKMDRWLLHTGWGSLGRREFINMAFGCYDLHTILGAPGHTHSLTTPQTARQPHWLALLLLAALTINHYFISQIASWGGPSGIILHTVHTQTIYCQKGYCSRSGANADTFPRRCFLYRPKMSFVPAAATVESNSRFKPRGQHTNATNHPTAHTHTAILATLE</sequence>
<evidence type="ECO:0000313" key="2">
    <source>
        <dbReference type="EMBL" id="MBW46535.1"/>
    </source>
</evidence>
<protein>
    <submittedName>
        <fullName evidence="2">Putative secreted protein</fullName>
    </submittedName>
</protein>
<dbReference type="AlphaFoldDB" id="A0A2M4B0J6"/>
<proteinExistence type="predicted"/>
<accession>A0A2M4B0J6</accession>
<evidence type="ECO:0000256" key="1">
    <source>
        <dbReference type="SAM" id="SignalP"/>
    </source>
</evidence>